<feature type="compositionally biased region" description="Basic and acidic residues" evidence="4">
    <location>
        <begin position="39"/>
        <end position="49"/>
    </location>
</feature>
<evidence type="ECO:0000256" key="1">
    <source>
        <dbReference type="ARBA" id="ARBA00023015"/>
    </source>
</evidence>
<gene>
    <name evidence="6" type="ORF">SELMODRAFT_402651</name>
</gene>
<feature type="domain" description="BZIP" evidence="5">
    <location>
        <begin position="111"/>
        <end position="126"/>
    </location>
</feature>
<dbReference type="EMBL" id="GL377565">
    <property type="protein sequence ID" value="EFJ38598.1"/>
    <property type="molecule type" value="Genomic_DNA"/>
</dbReference>
<keyword evidence="3" id="KW-0539">Nucleus</keyword>
<evidence type="ECO:0000256" key="4">
    <source>
        <dbReference type="SAM" id="MobiDB-lite"/>
    </source>
</evidence>
<dbReference type="GO" id="GO:0003677">
    <property type="term" value="F:DNA binding"/>
    <property type="evidence" value="ECO:0000318"/>
    <property type="project" value="GO_Central"/>
</dbReference>
<dbReference type="CDD" id="cd14703">
    <property type="entry name" value="bZIP_plant_RF2"/>
    <property type="match status" value="1"/>
</dbReference>
<dbReference type="SMR" id="D8QML6"/>
<keyword evidence="2" id="KW-0804">Transcription</keyword>
<evidence type="ECO:0000256" key="2">
    <source>
        <dbReference type="ARBA" id="ARBA00023163"/>
    </source>
</evidence>
<dbReference type="Gene3D" id="1.20.5.170">
    <property type="match status" value="1"/>
</dbReference>
<keyword evidence="7" id="KW-1185">Reference proteome</keyword>
<evidence type="ECO:0000259" key="5">
    <source>
        <dbReference type="PROSITE" id="PS00036"/>
    </source>
</evidence>
<dbReference type="InParanoid" id="D8QML6"/>
<name>D8QML6_SELML</name>
<dbReference type="eggNOG" id="ENOG502QQW5">
    <property type="taxonomic scope" value="Eukaryota"/>
</dbReference>
<evidence type="ECO:0000313" key="6">
    <source>
        <dbReference type="EMBL" id="EFJ38598.1"/>
    </source>
</evidence>
<dbReference type="InterPro" id="IPR044759">
    <property type="entry name" value="bZIP_RF2"/>
</dbReference>
<dbReference type="SUPFAM" id="SSF57959">
    <property type="entry name" value="Leucine zipper domain"/>
    <property type="match status" value="1"/>
</dbReference>
<dbReference type="Proteomes" id="UP000001514">
    <property type="component" value="Unassembled WGS sequence"/>
</dbReference>
<dbReference type="KEGG" id="smo:SELMODRAFT_402651"/>
<keyword evidence="1" id="KW-0805">Transcription regulation</keyword>
<dbReference type="PROSITE" id="PS00036">
    <property type="entry name" value="BZIP_BASIC"/>
    <property type="match status" value="1"/>
</dbReference>
<feature type="region of interest" description="Disordered" evidence="4">
    <location>
        <begin position="1"/>
        <end position="49"/>
    </location>
</feature>
<dbReference type="InterPro" id="IPR052483">
    <property type="entry name" value="bZIP_transcription_regulators"/>
</dbReference>
<protein>
    <recommendedName>
        <fullName evidence="5">BZIP domain-containing protein</fullName>
    </recommendedName>
</protein>
<feature type="compositionally biased region" description="Polar residues" evidence="4">
    <location>
        <begin position="1"/>
        <end position="13"/>
    </location>
</feature>
<dbReference type="HOGENOM" id="CLU_984829_0_0_1"/>
<dbReference type="GO" id="GO:0045893">
    <property type="term" value="P:positive regulation of DNA-templated transcription"/>
    <property type="evidence" value="ECO:0000318"/>
    <property type="project" value="GO_Central"/>
</dbReference>
<evidence type="ECO:0000256" key="3">
    <source>
        <dbReference type="ARBA" id="ARBA00023242"/>
    </source>
</evidence>
<evidence type="ECO:0000313" key="7">
    <source>
        <dbReference type="Proteomes" id="UP000001514"/>
    </source>
</evidence>
<dbReference type="SMART" id="SM00338">
    <property type="entry name" value="BRLZ"/>
    <property type="match status" value="1"/>
</dbReference>
<dbReference type="Pfam" id="PF00170">
    <property type="entry name" value="bZIP_1"/>
    <property type="match status" value="1"/>
</dbReference>
<organism evidence="7">
    <name type="scientific">Selaginella moellendorffii</name>
    <name type="common">Spikemoss</name>
    <dbReference type="NCBI Taxonomy" id="88036"/>
    <lineage>
        <taxon>Eukaryota</taxon>
        <taxon>Viridiplantae</taxon>
        <taxon>Streptophyta</taxon>
        <taxon>Embryophyta</taxon>
        <taxon>Tracheophyta</taxon>
        <taxon>Lycopodiopsida</taxon>
        <taxon>Selaginellales</taxon>
        <taxon>Selaginellaceae</taxon>
        <taxon>Selaginella</taxon>
    </lineage>
</organism>
<reference evidence="6 7" key="1">
    <citation type="journal article" date="2011" name="Science">
        <title>The Selaginella genome identifies genetic changes associated with the evolution of vascular plants.</title>
        <authorList>
            <person name="Banks J.A."/>
            <person name="Nishiyama T."/>
            <person name="Hasebe M."/>
            <person name="Bowman J.L."/>
            <person name="Gribskov M."/>
            <person name="dePamphilis C."/>
            <person name="Albert V.A."/>
            <person name="Aono N."/>
            <person name="Aoyama T."/>
            <person name="Ambrose B.A."/>
            <person name="Ashton N.W."/>
            <person name="Axtell M.J."/>
            <person name="Barker E."/>
            <person name="Barker M.S."/>
            <person name="Bennetzen J.L."/>
            <person name="Bonawitz N.D."/>
            <person name="Chapple C."/>
            <person name="Cheng C."/>
            <person name="Correa L.G."/>
            <person name="Dacre M."/>
            <person name="DeBarry J."/>
            <person name="Dreyer I."/>
            <person name="Elias M."/>
            <person name="Engstrom E.M."/>
            <person name="Estelle M."/>
            <person name="Feng L."/>
            <person name="Finet C."/>
            <person name="Floyd S.K."/>
            <person name="Frommer W.B."/>
            <person name="Fujita T."/>
            <person name="Gramzow L."/>
            <person name="Gutensohn M."/>
            <person name="Harholt J."/>
            <person name="Hattori M."/>
            <person name="Heyl A."/>
            <person name="Hirai T."/>
            <person name="Hiwatashi Y."/>
            <person name="Ishikawa M."/>
            <person name="Iwata M."/>
            <person name="Karol K.G."/>
            <person name="Koehler B."/>
            <person name="Kolukisaoglu U."/>
            <person name="Kubo M."/>
            <person name="Kurata T."/>
            <person name="Lalonde S."/>
            <person name="Li K."/>
            <person name="Li Y."/>
            <person name="Litt A."/>
            <person name="Lyons E."/>
            <person name="Manning G."/>
            <person name="Maruyama T."/>
            <person name="Michael T.P."/>
            <person name="Mikami K."/>
            <person name="Miyazaki S."/>
            <person name="Morinaga S."/>
            <person name="Murata T."/>
            <person name="Mueller-Roeber B."/>
            <person name="Nelson D.R."/>
            <person name="Obara M."/>
            <person name="Oguri Y."/>
            <person name="Olmstead R.G."/>
            <person name="Onodera N."/>
            <person name="Petersen B.L."/>
            <person name="Pils B."/>
            <person name="Prigge M."/>
            <person name="Rensing S.A."/>
            <person name="Riano-Pachon D.M."/>
            <person name="Roberts A.W."/>
            <person name="Sato Y."/>
            <person name="Scheller H.V."/>
            <person name="Schulz B."/>
            <person name="Schulz C."/>
            <person name="Shakirov E.V."/>
            <person name="Shibagaki N."/>
            <person name="Shinohara N."/>
            <person name="Shippen D.E."/>
            <person name="Soerensen I."/>
            <person name="Sotooka R."/>
            <person name="Sugimoto N."/>
            <person name="Sugita M."/>
            <person name="Sumikawa N."/>
            <person name="Tanurdzic M."/>
            <person name="Theissen G."/>
            <person name="Ulvskov P."/>
            <person name="Wakazuki S."/>
            <person name="Weng J.K."/>
            <person name="Willats W.W."/>
            <person name="Wipf D."/>
            <person name="Wolf P.G."/>
            <person name="Yang L."/>
            <person name="Zimmer A.D."/>
            <person name="Zhu Q."/>
            <person name="Mitros T."/>
            <person name="Hellsten U."/>
            <person name="Loque D."/>
            <person name="Otillar R."/>
            <person name="Salamov A."/>
            <person name="Schmutz J."/>
            <person name="Shapiro H."/>
            <person name="Lindquist E."/>
            <person name="Lucas S."/>
            <person name="Rokhsar D."/>
            <person name="Grigoriev I.V."/>
        </authorList>
    </citation>
    <scope>NUCLEOTIDE SEQUENCE [LARGE SCALE GENOMIC DNA]</scope>
</reference>
<dbReference type="FunCoup" id="D8QML6">
    <property type="interactions" value="244"/>
</dbReference>
<dbReference type="GO" id="GO:0005634">
    <property type="term" value="C:nucleus"/>
    <property type="evidence" value="ECO:0000318"/>
    <property type="project" value="GO_Central"/>
</dbReference>
<proteinExistence type="predicted"/>
<dbReference type="GO" id="GO:0003700">
    <property type="term" value="F:DNA-binding transcription factor activity"/>
    <property type="evidence" value="ECO:0007669"/>
    <property type="project" value="InterPro"/>
</dbReference>
<accession>D8QML6</accession>
<dbReference type="InterPro" id="IPR046347">
    <property type="entry name" value="bZIP_sf"/>
</dbReference>
<dbReference type="PANTHER" id="PTHR46391">
    <property type="entry name" value="BASIC LEUCINE ZIPPER 34"/>
    <property type="match status" value="1"/>
</dbReference>
<sequence length="283" mass="31121">MNDYSNSSATTSSVKHRRSVSDTAAFIDNASPPPAIAQTDERHEKEEQLVKNPQQLSDVLLEGSMNKIDISPKNSSPTISDGQDGDCVVVANQVLDDDISLDPSLDPKRARRIIANRQSAQRSRIRKLQYIAELEKNMEVSTLTPQVSFLDHQRVLLNVDNGVMKQRIAALVQNVRLKDAHNEALRKEAESLRQLYQQQQQQFEIQYHQFDGFIGSNPQDHGSGSSSNSGVLITHKNTSALLSGSGGATEKLDDACYSHTTMPDFGGATTRATCAPLSLSLKF</sequence>
<dbReference type="Gramene" id="EFJ38598">
    <property type="protein sequence ID" value="EFJ38598"/>
    <property type="gene ID" value="SELMODRAFT_402651"/>
</dbReference>
<dbReference type="InterPro" id="IPR004827">
    <property type="entry name" value="bZIP"/>
</dbReference>
<dbReference type="AlphaFoldDB" id="D8QML6"/>
<dbReference type="PANTHER" id="PTHR46391:SF35">
    <property type="entry name" value="BASIC LEUCINE ZIPPER 34-LIKE ISOFORM X1"/>
    <property type="match status" value="1"/>
</dbReference>